<evidence type="ECO:0000256" key="5">
    <source>
        <dbReference type="ARBA" id="ARBA00020260"/>
    </source>
</evidence>
<evidence type="ECO:0000256" key="3">
    <source>
        <dbReference type="ARBA" id="ARBA00004629"/>
    </source>
</evidence>
<dbReference type="GO" id="GO:0000278">
    <property type="term" value="P:mitotic cell cycle"/>
    <property type="evidence" value="ECO:0007669"/>
    <property type="project" value="InterPro"/>
</dbReference>
<evidence type="ECO:0000256" key="10">
    <source>
        <dbReference type="ARBA" id="ARBA00022776"/>
    </source>
</evidence>
<dbReference type="GO" id="GO:1990023">
    <property type="term" value="C:mitotic spindle midzone"/>
    <property type="evidence" value="ECO:0007669"/>
    <property type="project" value="TreeGrafter"/>
</dbReference>
<evidence type="ECO:0000256" key="14">
    <source>
        <dbReference type="ARBA" id="ARBA00023242"/>
    </source>
</evidence>
<evidence type="ECO:0000256" key="11">
    <source>
        <dbReference type="ARBA" id="ARBA00022829"/>
    </source>
</evidence>
<dbReference type="EMBL" id="LT635762">
    <property type="protein sequence ID" value="SGZ57913.1"/>
    <property type="molecule type" value="Genomic_DNA"/>
</dbReference>
<evidence type="ECO:0000256" key="8">
    <source>
        <dbReference type="ARBA" id="ARBA00022618"/>
    </source>
</evidence>
<evidence type="ECO:0000313" key="19">
    <source>
        <dbReference type="Proteomes" id="UP000182334"/>
    </source>
</evidence>
<keyword evidence="12" id="KW-0995">Kinetochore</keyword>
<gene>
    <name evidence="18" type="ORF">SAMEA4029010_CIC11G00000001686</name>
</gene>
<dbReference type="GO" id="GO:0042729">
    <property type="term" value="C:DASH complex"/>
    <property type="evidence" value="ECO:0007669"/>
    <property type="project" value="InterPro"/>
</dbReference>
<dbReference type="GO" id="GO:0051301">
    <property type="term" value="P:cell division"/>
    <property type="evidence" value="ECO:0007669"/>
    <property type="project" value="UniProtKB-KW"/>
</dbReference>
<evidence type="ECO:0000256" key="6">
    <source>
        <dbReference type="ARBA" id="ARBA00022454"/>
    </source>
</evidence>
<dbReference type="AlphaFoldDB" id="A0A1L0C2T2"/>
<evidence type="ECO:0000256" key="7">
    <source>
        <dbReference type="ARBA" id="ARBA00022490"/>
    </source>
</evidence>
<dbReference type="GO" id="GO:0005874">
    <property type="term" value="C:microtubule"/>
    <property type="evidence" value="ECO:0007669"/>
    <property type="project" value="UniProtKB-KW"/>
</dbReference>
<protein>
    <recommendedName>
        <fullName evidence="5">DASH complex subunit DAD2</fullName>
    </recommendedName>
    <alternativeName>
        <fullName evidence="17">Outer kinetochore protein DAD2</fullName>
    </alternativeName>
</protein>
<proteinExistence type="inferred from homology"/>
<dbReference type="PANTHER" id="PTHR28036">
    <property type="entry name" value="DASH COMPLEX SUBUNIT DAD2"/>
    <property type="match status" value="1"/>
</dbReference>
<evidence type="ECO:0000256" key="13">
    <source>
        <dbReference type="ARBA" id="ARBA00023212"/>
    </source>
</evidence>
<dbReference type="GO" id="GO:0008608">
    <property type="term" value="P:attachment of spindle microtubules to kinetochore"/>
    <property type="evidence" value="ECO:0007669"/>
    <property type="project" value="TreeGrafter"/>
</dbReference>
<keyword evidence="6" id="KW-0158">Chromosome</keyword>
<dbReference type="Proteomes" id="UP000182334">
    <property type="component" value="Chromosome VII"/>
</dbReference>
<keyword evidence="16" id="KW-0137">Centromere</keyword>
<keyword evidence="15" id="KW-0131">Cell cycle</keyword>
<keyword evidence="11" id="KW-0159">Chromosome partition</keyword>
<comment type="similarity">
    <text evidence="4">Belongs to the DASH complex DAD2 family.</text>
</comment>
<name>A0A1L0C2T2_9ASCO</name>
<keyword evidence="13" id="KW-0206">Cytoskeleton</keyword>
<evidence type="ECO:0000256" key="9">
    <source>
        <dbReference type="ARBA" id="ARBA00022701"/>
    </source>
</evidence>
<keyword evidence="7" id="KW-0963">Cytoplasm</keyword>
<evidence type="ECO:0000256" key="17">
    <source>
        <dbReference type="ARBA" id="ARBA00030568"/>
    </source>
</evidence>
<keyword evidence="9" id="KW-0493">Microtubule</keyword>
<dbReference type="Pfam" id="PF08654">
    <property type="entry name" value="DASH_Dad2"/>
    <property type="match status" value="1"/>
</dbReference>
<accession>A0A1L0C2T2</accession>
<dbReference type="STRING" id="45354.A0A1L0C2T2"/>
<dbReference type="InterPro" id="IPR013963">
    <property type="entry name" value="DASH_Dad2"/>
</dbReference>
<evidence type="ECO:0000256" key="16">
    <source>
        <dbReference type="ARBA" id="ARBA00023328"/>
    </source>
</evidence>
<dbReference type="PANTHER" id="PTHR28036:SF1">
    <property type="entry name" value="DASH COMPLEX SUBUNIT DAD2"/>
    <property type="match status" value="1"/>
</dbReference>
<evidence type="ECO:0000313" key="18">
    <source>
        <dbReference type="EMBL" id="SGZ57913.1"/>
    </source>
</evidence>
<organism evidence="18 19">
    <name type="scientific">Sungouiella intermedia</name>
    <dbReference type="NCBI Taxonomy" id="45354"/>
    <lineage>
        <taxon>Eukaryota</taxon>
        <taxon>Fungi</taxon>
        <taxon>Dikarya</taxon>
        <taxon>Ascomycota</taxon>
        <taxon>Saccharomycotina</taxon>
        <taxon>Pichiomycetes</taxon>
        <taxon>Metschnikowiaceae</taxon>
        <taxon>Sungouiella</taxon>
    </lineage>
</organism>
<keyword evidence="8" id="KW-0132">Cell division</keyword>
<sequence>MSLQEKITAKREELHDLRQLKKFTGLLAVQLEQIEAKLDTMADGAESVALILSNWQNVMNSVSLASLGLLKHANKDYDETPPLPECLVRISLDKDKEEDN</sequence>
<keyword evidence="10" id="KW-0498">Mitosis</keyword>
<dbReference type="OrthoDB" id="3230169at2759"/>
<keyword evidence="19" id="KW-1185">Reference proteome</keyword>
<reference evidence="18 19" key="1">
    <citation type="submission" date="2016-10" db="EMBL/GenBank/DDBJ databases">
        <authorList>
            <person name="de Groot N.N."/>
        </authorList>
    </citation>
    <scope>NUCLEOTIDE SEQUENCE [LARGE SCALE GENOMIC DNA]</scope>
    <source>
        <strain evidence="18 19">CBS 141442</strain>
    </source>
</reference>
<keyword evidence="14" id="KW-0539">Nucleus</keyword>
<evidence type="ECO:0000256" key="1">
    <source>
        <dbReference type="ARBA" id="ARBA00004123"/>
    </source>
</evidence>
<evidence type="ECO:0000256" key="4">
    <source>
        <dbReference type="ARBA" id="ARBA00005501"/>
    </source>
</evidence>
<evidence type="ECO:0000256" key="15">
    <source>
        <dbReference type="ARBA" id="ARBA00023306"/>
    </source>
</evidence>
<evidence type="ECO:0000256" key="2">
    <source>
        <dbReference type="ARBA" id="ARBA00004186"/>
    </source>
</evidence>
<dbReference type="GO" id="GO:0044732">
    <property type="term" value="C:mitotic spindle pole body"/>
    <property type="evidence" value="ECO:0007669"/>
    <property type="project" value="TreeGrafter"/>
</dbReference>
<comment type="subcellular location">
    <subcellularLocation>
        <location evidence="3">Chromosome</location>
        <location evidence="3">Centromere</location>
        <location evidence="3">Kinetochore</location>
    </subcellularLocation>
    <subcellularLocation>
        <location evidence="2">Cytoplasm</location>
        <location evidence="2">Cytoskeleton</location>
        <location evidence="2">Spindle</location>
    </subcellularLocation>
    <subcellularLocation>
        <location evidence="1">Nucleus</location>
    </subcellularLocation>
</comment>
<evidence type="ECO:0000256" key="12">
    <source>
        <dbReference type="ARBA" id="ARBA00022838"/>
    </source>
</evidence>